<keyword evidence="9" id="KW-1185">Reference proteome</keyword>
<name>A0ABW5DW03_9PROT</name>
<dbReference type="InterPro" id="IPR029055">
    <property type="entry name" value="Ntn_hydrolases_N"/>
</dbReference>
<keyword evidence="7" id="KW-0479">Metal-binding</keyword>
<evidence type="ECO:0000313" key="9">
    <source>
        <dbReference type="Proteomes" id="UP001597295"/>
    </source>
</evidence>
<protein>
    <recommendedName>
        <fullName evidence="7">ATP-dependent protease subunit HslV</fullName>
        <ecNumber evidence="7">3.4.25.2</ecNumber>
    </recommendedName>
</protein>
<dbReference type="SUPFAM" id="SSF56235">
    <property type="entry name" value="N-terminal nucleophile aminohydrolases (Ntn hydrolases)"/>
    <property type="match status" value="1"/>
</dbReference>
<comment type="caution">
    <text evidence="8">The sequence shown here is derived from an EMBL/GenBank/DDBJ whole genome shotgun (WGS) entry which is preliminary data.</text>
</comment>
<dbReference type="GO" id="GO:0008233">
    <property type="term" value="F:peptidase activity"/>
    <property type="evidence" value="ECO:0007669"/>
    <property type="project" value="UniProtKB-KW"/>
</dbReference>
<evidence type="ECO:0000256" key="6">
    <source>
        <dbReference type="ARBA" id="ARBA00023053"/>
    </source>
</evidence>
<dbReference type="PIRSF" id="PIRSF039093">
    <property type="entry name" value="HslV"/>
    <property type="match status" value="1"/>
</dbReference>
<dbReference type="Pfam" id="PF00227">
    <property type="entry name" value="Proteasome"/>
    <property type="match status" value="1"/>
</dbReference>
<dbReference type="Gene3D" id="3.60.20.10">
    <property type="entry name" value="Glutamine Phosphoribosylpyrophosphate, subunit 1, domain 1"/>
    <property type="match status" value="1"/>
</dbReference>
<comment type="subcellular location">
    <subcellularLocation>
        <location evidence="7">Cytoplasm</location>
    </subcellularLocation>
</comment>
<comment type="catalytic activity">
    <reaction evidence="7">
        <text>ATP-dependent cleavage of peptide bonds with broad specificity.</text>
        <dbReference type="EC" id="3.4.25.2"/>
    </reaction>
</comment>
<comment type="activity regulation">
    <text evidence="7">Allosterically activated by HslU binding.</text>
</comment>
<evidence type="ECO:0000256" key="3">
    <source>
        <dbReference type="ARBA" id="ARBA00022670"/>
    </source>
</evidence>
<dbReference type="InterPro" id="IPR022281">
    <property type="entry name" value="ATP-dep_Prtase_HsIV_su"/>
</dbReference>
<feature type="binding site" evidence="7">
    <location>
        <position position="167"/>
    </location>
    <ligand>
        <name>Na(+)</name>
        <dbReference type="ChEBI" id="CHEBI:29101"/>
    </ligand>
</feature>
<dbReference type="Proteomes" id="UP001597295">
    <property type="component" value="Unassembled WGS sequence"/>
</dbReference>
<gene>
    <name evidence="7 8" type="primary">hslV</name>
    <name evidence="8" type="ORF">ACFSM5_20585</name>
</gene>
<dbReference type="EC" id="3.4.25.2" evidence="7"/>
<evidence type="ECO:0000256" key="1">
    <source>
        <dbReference type="ARBA" id="ARBA00006053"/>
    </source>
</evidence>
<feature type="binding site" evidence="7">
    <location>
        <position position="170"/>
    </location>
    <ligand>
        <name>Na(+)</name>
        <dbReference type="ChEBI" id="CHEBI:29101"/>
    </ligand>
</feature>
<evidence type="ECO:0000256" key="7">
    <source>
        <dbReference type="HAMAP-Rule" id="MF_00248"/>
    </source>
</evidence>
<dbReference type="NCBIfam" id="NF003964">
    <property type="entry name" value="PRK05456.1"/>
    <property type="match status" value="1"/>
</dbReference>
<dbReference type="GO" id="GO:0006508">
    <property type="term" value="P:proteolysis"/>
    <property type="evidence" value="ECO:0007669"/>
    <property type="project" value="UniProtKB-KW"/>
</dbReference>
<accession>A0ABW5DW03</accession>
<dbReference type="PANTHER" id="PTHR32194">
    <property type="entry name" value="METALLOPROTEASE TLDD"/>
    <property type="match status" value="1"/>
</dbReference>
<dbReference type="NCBIfam" id="TIGR03692">
    <property type="entry name" value="ATP_dep_HslV"/>
    <property type="match status" value="1"/>
</dbReference>
<evidence type="ECO:0000256" key="5">
    <source>
        <dbReference type="ARBA" id="ARBA00022801"/>
    </source>
</evidence>
<keyword evidence="7" id="KW-0963">Cytoplasm</keyword>
<dbReference type="PROSITE" id="PS51476">
    <property type="entry name" value="PROTEASOME_BETA_2"/>
    <property type="match status" value="1"/>
</dbReference>
<dbReference type="HAMAP" id="MF_00248">
    <property type="entry name" value="HslV"/>
    <property type="match status" value="1"/>
</dbReference>
<feature type="binding site" evidence="7">
    <location>
        <position position="173"/>
    </location>
    <ligand>
        <name>Na(+)</name>
        <dbReference type="ChEBI" id="CHEBI:29101"/>
    </ligand>
</feature>
<keyword evidence="6 7" id="KW-0915">Sodium</keyword>
<sequence>MDHSNPNTWYGTTVLSVRKGNQVVIAADGQVTLGNTVLKNNARKVRRLAGGAVLAGFAGATADAFTLFERLEAKLEQYPKQLTRACVELAKDWRTDRYLRRLEAMMAVADSEVSLILSGNGDVLEPEEGVIGIGSGGPYALSAARALVDIEGLDAEAIARKAMRIAGDICIYTNQNVTLERL</sequence>
<dbReference type="PANTHER" id="PTHR32194:SF7">
    <property type="entry name" value="ATP-DEPENDENT PROTEASE SUBUNIT HSLV"/>
    <property type="match status" value="1"/>
</dbReference>
<evidence type="ECO:0000256" key="4">
    <source>
        <dbReference type="ARBA" id="ARBA00022698"/>
    </source>
</evidence>
<comment type="function">
    <text evidence="7">Protease subunit of a proteasome-like degradation complex believed to be a general protein degrading machinery.</text>
</comment>
<proteinExistence type="inferred from homology"/>
<evidence type="ECO:0000313" key="8">
    <source>
        <dbReference type="EMBL" id="MFD2265313.1"/>
    </source>
</evidence>
<dbReference type="InterPro" id="IPR001353">
    <property type="entry name" value="Proteasome_sua/b"/>
</dbReference>
<keyword evidence="2 7" id="KW-0021">Allosteric enzyme</keyword>
<feature type="active site" evidence="7">
    <location>
        <position position="12"/>
    </location>
</feature>
<dbReference type="EMBL" id="JBHUIP010000016">
    <property type="protein sequence ID" value="MFD2265313.1"/>
    <property type="molecule type" value="Genomic_DNA"/>
</dbReference>
<dbReference type="CDD" id="cd01913">
    <property type="entry name" value="protease_HslV"/>
    <property type="match status" value="1"/>
</dbReference>
<comment type="similarity">
    <text evidence="1 7">Belongs to the peptidase T1B family. HslV subfamily.</text>
</comment>
<dbReference type="RefSeq" id="WP_379878525.1">
    <property type="nucleotide sequence ID" value="NZ_JBHUIP010000016.1"/>
</dbReference>
<keyword evidence="4 7" id="KW-0888">Threonine protease</keyword>
<organism evidence="8 9">
    <name type="scientific">Lacibacterium aquatile</name>
    <dbReference type="NCBI Taxonomy" id="1168082"/>
    <lineage>
        <taxon>Bacteria</taxon>
        <taxon>Pseudomonadati</taxon>
        <taxon>Pseudomonadota</taxon>
        <taxon>Alphaproteobacteria</taxon>
        <taxon>Rhodospirillales</taxon>
        <taxon>Rhodospirillaceae</taxon>
    </lineage>
</organism>
<evidence type="ECO:0000256" key="2">
    <source>
        <dbReference type="ARBA" id="ARBA00022533"/>
    </source>
</evidence>
<keyword evidence="5 7" id="KW-0378">Hydrolase</keyword>
<dbReference type="InterPro" id="IPR023333">
    <property type="entry name" value="Proteasome_suB-type"/>
</dbReference>
<reference evidence="9" key="1">
    <citation type="journal article" date="2019" name="Int. J. Syst. Evol. Microbiol.">
        <title>The Global Catalogue of Microorganisms (GCM) 10K type strain sequencing project: providing services to taxonomists for standard genome sequencing and annotation.</title>
        <authorList>
            <consortium name="The Broad Institute Genomics Platform"/>
            <consortium name="The Broad Institute Genome Sequencing Center for Infectious Disease"/>
            <person name="Wu L."/>
            <person name="Ma J."/>
        </authorList>
    </citation>
    <scope>NUCLEOTIDE SEQUENCE [LARGE SCALE GENOMIC DNA]</scope>
    <source>
        <strain evidence="9">CGMCC 1.19062</strain>
    </source>
</reference>
<comment type="subunit">
    <text evidence="7">A double ring-shaped homohexamer of HslV is capped on each side by a ring-shaped HslU homohexamer. The assembly of the HslU/HslV complex is dependent on binding of ATP.</text>
</comment>
<keyword evidence="3 7" id="KW-0645">Protease</keyword>